<organism evidence="10 11">
    <name type="scientific">Nematostella vectensis</name>
    <name type="common">Starlet sea anemone</name>
    <dbReference type="NCBI Taxonomy" id="45351"/>
    <lineage>
        <taxon>Eukaryota</taxon>
        <taxon>Metazoa</taxon>
        <taxon>Cnidaria</taxon>
        <taxon>Anthozoa</taxon>
        <taxon>Hexacorallia</taxon>
        <taxon>Actiniaria</taxon>
        <taxon>Edwardsiidae</taxon>
        <taxon>Nematostella</taxon>
    </lineage>
</organism>
<dbReference type="InParanoid" id="A7RJ00"/>
<dbReference type="GO" id="GO:0005509">
    <property type="term" value="F:calcium ion binding"/>
    <property type="evidence" value="ECO:0007669"/>
    <property type="project" value="InterPro"/>
</dbReference>
<evidence type="ECO:0000256" key="7">
    <source>
        <dbReference type="SAM" id="Phobius"/>
    </source>
</evidence>
<keyword evidence="11" id="KW-1185">Reference proteome</keyword>
<feature type="transmembrane region" description="Helical" evidence="7">
    <location>
        <begin position="278"/>
        <end position="297"/>
    </location>
</feature>
<protein>
    <submittedName>
        <fullName evidence="10">Uncharacterized protein</fullName>
    </submittedName>
</protein>
<dbReference type="Pfam" id="PF20519">
    <property type="entry name" value="Polycystin_dom"/>
    <property type="match status" value="1"/>
</dbReference>
<dbReference type="InterPro" id="IPR003915">
    <property type="entry name" value="PKD_2"/>
</dbReference>
<evidence type="ECO:0000256" key="5">
    <source>
        <dbReference type="ARBA" id="ARBA00023136"/>
    </source>
</evidence>
<dbReference type="EMBL" id="DS469513">
    <property type="protein sequence ID" value="EDO48489.1"/>
    <property type="molecule type" value="Genomic_DNA"/>
</dbReference>
<dbReference type="InterPro" id="IPR046791">
    <property type="entry name" value="Polycystin_dom"/>
</dbReference>
<feature type="transmembrane region" description="Helical" evidence="7">
    <location>
        <begin position="368"/>
        <end position="390"/>
    </location>
</feature>
<evidence type="ECO:0000259" key="9">
    <source>
        <dbReference type="Pfam" id="PF20519"/>
    </source>
</evidence>
<feature type="domain" description="Polycystin cation channel PKD1/PKD2" evidence="8">
    <location>
        <begin position="236"/>
        <end position="458"/>
    </location>
</feature>
<dbReference type="PANTHER" id="PTHR10877:SF150">
    <property type="entry name" value="REJ DOMAIN-CONTAINING PROTEIN"/>
    <property type="match status" value="1"/>
</dbReference>
<keyword evidence="4 7" id="KW-1133">Transmembrane helix</keyword>
<dbReference type="OMA" id="TFRCLRK"/>
<dbReference type="FunFam" id="1.10.287.70:FF:000086">
    <property type="entry name" value="Polycystic kidney disease 2"/>
    <property type="match status" value="1"/>
</dbReference>
<evidence type="ECO:0000259" key="8">
    <source>
        <dbReference type="Pfam" id="PF08016"/>
    </source>
</evidence>
<evidence type="ECO:0000256" key="4">
    <source>
        <dbReference type="ARBA" id="ARBA00022989"/>
    </source>
</evidence>
<dbReference type="AlphaFoldDB" id="A7RJ00"/>
<dbReference type="PANTHER" id="PTHR10877">
    <property type="entry name" value="POLYCYSTIN FAMILY MEMBER"/>
    <property type="match status" value="1"/>
</dbReference>
<dbReference type="PRINTS" id="PR01433">
    <property type="entry name" value="POLYCYSTIN2"/>
</dbReference>
<keyword evidence="6" id="KW-0325">Glycoprotein</keyword>
<dbReference type="GO" id="GO:0005262">
    <property type="term" value="F:calcium channel activity"/>
    <property type="evidence" value="ECO:0000318"/>
    <property type="project" value="GO_Central"/>
</dbReference>
<dbReference type="GO" id="GO:0016020">
    <property type="term" value="C:membrane"/>
    <property type="evidence" value="ECO:0000318"/>
    <property type="project" value="GO_Central"/>
</dbReference>
<dbReference type="InterPro" id="IPR013122">
    <property type="entry name" value="PKD1_2_channel"/>
</dbReference>
<keyword evidence="5 7" id="KW-0472">Membrane</keyword>
<evidence type="ECO:0000256" key="6">
    <source>
        <dbReference type="ARBA" id="ARBA00023180"/>
    </source>
</evidence>
<evidence type="ECO:0000313" key="10">
    <source>
        <dbReference type="EMBL" id="EDO48489.1"/>
    </source>
</evidence>
<comment type="similarity">
    <text evidence="2">Belongs to the polycystin family.</text>
</comment>
<sequence>MFRTIVEIVFFLIFLLLVVVVCYGNRKSTRYLMTQGMEQLFSKFETVGIDFWEWTDSTLLPALYEPQWYNGKPFEYDEGFISSREAFVVGMPRLRQVRLKPEDKTPWNMPMWKPVRNLTRSMSILKLQDICPKPWRYQSASALHSLSFTGLDLVYDGGGYVADLGYNMWQAKEVISNLQKNNWIDDKTGGVFVEFTVFEPTTSLFSAVKYLYERFRTGGTNTRATVRTLVLYASADTNMQSFFQVCQLMLMLMILFFLFVEFGKIYRQGREYPKQFWNWMELIQILCTVAAIVMFFFKEKYTSEFVQRVRDNPFETSSTDYIVLWSDCEIYLLSLVIFIITIKFLRLIRFNRSICQMTGTITKSAKSIANFFIVFVAVLLAFTQLGFLAFGSRSTPYSSFFQSLRSCLQMVLGGDMHFFELQDINRILGPAFAFVYMLSMTMILLNMFLAILNDSYEETK</sequence>
<accession>A7RJ00</accession>
<dbReference type="eggNOG" id="KOG3599">
    <property type="taxonomic scope" value="Eukaryota"/>
</dbReference>
<dbReference type="STRING" id="45351.A7RJ00"/>
<feature type="transmembrane region" description="Helical" evidence="7">
    <location>
        <begin position="330"/>
        <end position="348"/>
    </location>
</feature>
<feature type="transmembrane region" description="Helical" evidence="7">
    <location>
        <begin position="427"/>
        <end position="452"/>
    </location>
</feature>
<feature type="non-terminal residue" evidence="10">
    <location>
        <position position="460"/>
    </location>
</feature>
<dbReference type="GO" id="GO:0050982">
    <property type="term" value="P:detection of mechanical stimulus"/>
    <property type="evidence" value="ECO:0000318"/>
    <property type="project" value="GO_Central"/>
</dbReference>
<evidence type="ECO:0000256" key="2">
    <source>
        <dbReference type="ARBA" id="ARBA00007200"/>
    </source>
</evidence>
<comment type="subcellular location">
    <subcellularLocation>
        <location evidence="1">Membrane</location>
        <topology evidence="1">Multi-pass membrane protein</topology>
    </subcellularLocation>
</comment>
<evidence type="ECO:0000313" key="11">
    <source>
        <dbReference type="Proteomes" id="UP000001593"/>
    </source>
</evidence>
<dbReference type="Gene3D" id="1.10.287.70">
    <property type="match status" value="1"/>
</dbReference>
<keyword evidence="3 7" id="KW-0812">Transmembrane</keyword>
<evidence type="ECO:0000256" key="1">
    <source>
        <dbReference type="ARBA" id="ARBA00004141"/>
    </source>
</evidence>
<dbReference type="InterPro" id="IPR051223">
    <property type="entry name" value="Polycystin"/>
</dbReference>
<feature type="transmembrane region" description="Helical" evidence="7">
    <location>
        <begin position="248"/>
        <end position="266"/>
    </location>
</feature>
<proteinExistence type="inferred from homology"/>
<dbReference type="HOGENOM" id="CLU_012097_2_0_1"/>
<feature type="domain" description="Polycystin" evidence="9">
    <location>
        <begin position="50"/>
        <end position="231"/>
    </location>
</feature>
<dbReference type="SUPFAM" id="SSF81324">
    <property type="entry name" value="Voltage-gated potassium channels"/>
    <property type="match status" value="1"/>
</dbReference>
<name>A7RJ00_NEMVE</name>
<gene>
    <name evidence="10" type="ORF">NEMVEDRAFT_v1g83454</name>
</gene>
<reference evidence="10 11" key="1">
    <citation type="journal article" date="2007" name="Science">
        <title>Sea anemone genome reveals ancestral eumetazoan gene repertoire and genomic organization.</title>
        <authorList>
            <person name="Putnam N.H."/>
            <person name="Srivastava M."/>
            <person name="Hellsten U."/>
            <person name="Dirks B."/>
            <person name="Chapman J."/>
            <person name="Salamov A."/>
            <person name="Terry A."/>
            <person name="Shapiro H."/>
            <person name="Lindquist E."/>
            <person name="Kapitonov V.V."/>
            <person name="Jurka J."/>
            <person name="Genikhovich G."/>
            <person name="Grigoriev I.V."/>
            <person name="Lucas S.M."/>
            <person name="Steele R.E."/>
            <person name="Finnerty J.R."/>
            <person name="Technau U."/>
            <person name="Martindale M.Q."/>
            <person name="Rokhsar D.S."/>
        </authorList>
    </citation>
    <scope>NUCLEOTIDE SEQUENCE [LARGE SCALE GENOMIC DNA]</scope>
    <source>
        <strain evidence="11">CH2 X CH6</strain>
    </source>
</reference>
<dbReference type="Pfam" id="PF08016">
    <property type="entry name" value="PKD_channel"/>
    <property type="match status" value="1"/>
</dbReference>
<evidence type="ECO:0000256" key="3">
    <source>
        <dbReference type="ARBA" id="ARBA00022692"/>
    </source>
</evidence>
<dbReference type="Proteomes" id="UP000001593">
    <property type="component" value="Unassembled WGS sequence"/>
</dbReference>
<dbReference type="PhylomeDB" id="A7RJ00"/>